<evidence type="ECO:0000313" key="2">
    <source>
        <dbReference type="Proteomes" id="UP001500547"/>
    </source>
</evidence>
<protein>
    <recommendedName>
        <fullName evidence="3">Secretion system X translation initiation factor</fullName>
    </recommendedName>
</protein>
<gene>
    <name evidence="1" type="ORF">GCM10025770_07220</name>
</gene>
<name>A0ABP9QDE3_9RHOO</name>
<evidence type="ECO:0000313" key="1">
    <source>
        <dbReference type="EMBL" id="GAA5160030.1"/>
    </source>
</evidence>
<dbReference type="EMBL" id="BAABLD010000002">
    <property type="protein sequence ID" value="GAA5160030.1"/>
    <property type="molecule type" value="Genomic_DNA"/>
</dbReference>
<organism evidence="1 2">
    <name type="scientific">Viridibacterium curvum</name>
    <dbReference type="NCBI Taxonomy" id="1101404"/>
    <lineage>
        <taxon>Bacteria</taxon>
        <taxon>Pseudomonadati</taxon>
        <taxon>Pseudomonadota</taxon>
        <taxon>Betaproteobacteria</taxon>
        <taxon>Rhodocyclales</taxon>
        <taxon>Rhodocyclaceae</taxon>
        <taxon>Viridibacterium</taxon>
    </lineage>
</organism>
<proteinExistence type="predicted"/>
<evidence type="ECO:0008006" key="3">
    <source>
        <dbReference type="Google" id="ProtNLM"/>
    </source>
</evidence>
<dbReference type="Proteomes" id="UP001500547">
    <property type="component" value="Unassembled WGS sequence"/>
</dbReference>
<keyword evidence="2" id="KW-1185">Reference proteome</keyword>
<accession>A0ABP9QDE3</accession>
<reference evidence="2" key="1">
    <citation type="journal article" date="2019" name="Int. J. Syst. Evol. Microbiol.">
        <title>The Global Catalogue of Microorganisms (GCM) 10K type strain sequencing project: providing services to taxonomists for standard genome sequencing and annotation.</title>
        <authorList>
            <consortium name="The Broad Institute Genomics Platform"/>
            <consortium name="The Broad Institute Genome Sequencing Center for Infectious Disease"/>
            <person name="Wu L."/>
            <person name="Ma J."/>
        </authorList>
    </citation>
    <scope>NUCLEOTIDE SEQUENCE [LARGE SCALE GENOMIC DNA]</scope>
    <source>
        <strain evidence="2">JCM 18715</strain>
    </source>
</reference>
<dbReference type="RefSeq" id="WP_345531472.1">
    <property type="nucleotide sequence ID" value="NZ_BAABLD010000002.1"/>
</dbReference>
<sequence>MSKPADQRRILFLLPFLAIAAWLAFFADKTPNGEIAEPVARSGAAGQVETGQVTGSASEASAVESSAPAGFARDGVRALLDQDNPVNLFSNGRPPEPERPQTQEPQIPAPDFRFIGRMLRDGRWNVFLDSDKSTYVVTPGSVIKDYRVEAVQSNQVQLTHLPTKSTHIIPIEGGQ</sequence>
<comment type="caution">
    <text evidence="1">The sequence shown here is derived from an EMBL/GenBank/DDBJ whole genome shotgun (WGS) entry which is preliminary data.</text>
</comment>